<organism evidence="3 4">
    <name type="scientific">Gluconacetobacter tumulisoli</name>
    <dbReference type="NCBI Taxonomy" id="1286189"/>
    <lineage>
        <taxon>Bacteria</taxon>
        <taxon>Pseudomonadati</taxon>
        <taxon>Pseudomonadota</taxon>
        <taxon>Alphaproteobacteria</taxon>
        <taxon>Acetobacterales</taxon>
        <taxon>Acetobacteraceae</taxon>
        <taxon>Gluconacetobacter</taxon>
    </lineage>
</organism>
<dbReference type="Proteomes" id="UP000578030">
    <property type="component" value="Unassembled WGS sequence"/>
</dbReference>
<proteinExistence type="predicted"/>
<keyword evidence="2" id="KW-0472">Membrane</keyword>
<keyword evidence="2" id="KW-1133">Transmembrane helix</keyword>
<comment type="caution">
    <text evidence="3">The sequence shown here is derived from an EMBL/GenBank/DDBJ whole genome shotgun (WGS) entry which is preliminary data.</text>
</comment>
<evidence type="ECO:0000313" key="3">
    <source>
        <dbReference type="EMBL" id="MBB2200325.1"/>
    </source>
</evidence>
<protein>
    <submittedName>
        <fullName evidence="3">Uncharacterized protein</fullName>
    </submittedName>
</protein>
<evidence type="ECO:0000256" key="2">
    <source>
        <dbReference type="SAM" id="Phobius"/>
    </source>
</evidence>
<accession>A0A7W4K511</accession>
<dbReference type="AlphaFoldDB" id="A0A7W4K511"/>
<evidence type="ECO:0000256" key="1">
    <source>
        <dbReference type="SAM" id="MobiDB-lite"/>
    </source>
</evidence>
<gene>
    <name evidence="3" type="ORF">HLH28_01795</name>
</gene>
<keyword evidence="2" id="KW-0812">Transmembrane</keyword>
<dbReference type="EMBL" id="JABEQM010000001">
    <property type="protein sequence ID" value="MBB2200325.1"/>
    <property type="molecule type" value="Genomic_DNA"/>
</dbReference>
<feature type="compositionally biased region" description="Pro residues" evidence="1">
    <location>
        <begin position="57"/>
        <end position="68"/>
    </location>
</feature>
<feature type="transmembrane region" description="Helical" evidence="2">
    <location>
        <begin position="12"/>
        <end position="30"/>
    </location>
</feature>
<keyword evidence="4" id="KW-1185">Reference proteome</keyword>
<reference evidence="3 4" key="1">
    <citation type="submission" date="2020-04" db="EMBL/GenBank/DDBJ databases">
        <title>Description of novel Gluconacetobacter.</title>
        <authorList>
            <person name="Sombolestani A."/>
        </authorList>
    </citation>
    <scope>NUCLEOTIDE SEQUENCE [LARGE SCALE GENOMIC DNA]</scope>
    <source>
        <strain evidence="3 4">LMG 27802</strain>
    </source>
</reference>
<sequence length="68" mass="7155">MSRPDTPPAAKIVWIVLTVIITIGIGIYVIKAEFDSIRTIQQTPPPAEAPATISPMPATPPAPSAPTH</sequence>
<feature type="region of interest" description="Disordered" evidence="1">
    <location>
        <begin position="42"/>
        <end position="68"/>
    </location>
</feature>
<name>A0A7W4K511_9PROT</name>
<dbReference type="RefSeq" id="WP_182953541.1">
    <property type="nucleotide sequence ID" value="NZ_JABEQM010000001.1"/>
</dbReference>
<evidence type="ECO:0000313" key="4">
    <source>
        <dbReference type="Proteomes" id="UP000578030"/>
    </source>
</evidence>